<dbReference type="InterPro" id="IPR050388">
    <property type="entry name" value="ABC_Ni/Peptide_Import"/>
</dbReference>
<evidence type="ECO:0000313" key="10">
    <source>
        <dbReference type="Proteomes" id="UP000187408"/>
    </source>
</evidence>
<dbReference type="EMBL" id="MOEN01000009">
    <property type="protein sequence ID" value="OMH40742.1"/>
    <property type="molecule type" value="Genomic_DNA"/>
</dbReference>
<evidence type="ECO:0000256" key="7">
    <source>
        <dbReference type="ARBA" id="ARBA00023136"/>
    </source>
</evidence>
<dbReference type="GO" id="GO:0016887">
    <property type="term" value="F:ATP hydrolysis activity"/>
    <property type="evidence" value="ECO:0007669"/>
    <property type="project" value="InterPro"/>
</dbReference>
<dbReference type="OrthoDB" id="9806285at2"/>
<dbReference type="CDD" id="cd03257">
    <property type="entry name" value="ABC_NikE_OppD_transporters"/>
    <property type="match status" value="1"/>
</dbReference>
<dbReference type="GO" id="GO:0015833">
    <property type="term" value="P:peptide transport"/>
    <property type="evidence" value="ECO:0007669"/>
    <property type="project" value="InterPro"/>
</dbReference>
<dbReference type="Proteomes" id="UP000187408">
    <property type="component" value="Unassembled WGS sequence"/>
</dbReference>
<evidence type="ECO:0000256" key="4">
    <source>
        <dbReference type="ARBA" id="ARBA00022475"/>
    </source>
</evidence>
<keyword evidence="6 9" id="KW-0067">ATP-binding</keyword>
<evidence type="ECO:0000256" key="3">
    <source>
        <dbReference type="ARBA" id="ARBA00022448"/>
    </source>
</evidence>
<dbReference type="AlphaFoldDB" id="A0A1R1MLP6"/>
<accession>A0A1R1MLP6</accession>
<proteinExistence type="inferred from homology"/>
<dbReference type="InterPro" id="IPR027417">
    <property type="entry name" value="P-loop_NTPase"/>
</dbReference>
<evidence type="ECO:0000259" key="8">
    <source>
        <dbReference type="PROSITE" id="PS50893"/>
    </source>
</evidence>
<keyword evidence="5" id="KW-0547">Nucleotide-binding</keyword>
<keyword evidence="4" id="KW-1003">Cell membrane</keyword>
<dbReference type="PROSITE" id="PS50893">
    <property type="entry name" value="ABC_TRANSPORTER_2"/>
    <property type="match status" value="1"/>
</dbReference>
<organism evidence="9 10">
    <name type="scientific">Desulfurobacterium indicum</name>
    <dbReference type="NCBI Taxonomy" id="1914305"/>
    <lineage>
        <taxon>Bacteria</taxon>
        <taxon>Pseudomonadati</taxon>
        <taxon>Aquificota</taxon>
        <taxon>Aquificia</taxon>
        <taxon>Desulfurobacteriales</taxon>
        <taxon>Desulfurobacteriaceae</taxon>
        <taxon>Desulfurobacterium</taxon>
    </lineage>
</organism>
<keyword evidence="3" id="KW-0813">Transport</keyword>
<dbReference type="Pfam" id="PF08352">
    <property type="entry name" value="oligo_HPY"/>
    <property type="match status" value="1"/>
</dbReference>
<dbReference type="PANTHER" id="PTHR43297">
    <property type="entry name" value="OLIGOPEPTIDE TRANSPORT ATP-BINDING PROTEIN APPD"/>
    <property type="match status" value="1"/>
</dbReference>
<comment type="caution">
    <text evidence="9">The sequence shown here is derived from an EMBL/GenBank/DDBJ whole genome shotgun (WGS) entry which is preliminary data.</text>
</comment>
<dbReference type="InterPro" id="IPR013563">
    <property type="entry name" value="Oligopep_ABC_C"/>
</dbReference>
<dbReference type="SUPFAM" id="SSF52540">
    <property type="entry name" value="P-loop containing nucleoside triphosphate hydrolases"/>
    <property type="match status" value="1"/>
</dbReference>
<dbReference type="SMART" id="SM00382">
    <property type="entry name" value="AAA"/>
    <property type="match status" value="1"/>
</dbReference>
<dbReference type="FunFam" id="3.40.50.300:FF:000016">
    <property type="entry name" value="Oligopeptide ABC transporter ATP-binding component"/>
    <property type="match status" value="1"/>
</dbReference>
<dbReference type="STRING" id="1914305.BLW93_03450"/>
<evidence type="ECO:0000256" key="6">
    <source>
        <dbReference type="ARBA" id="ARBA00022840"/>
    </source>
</evidence>
<evidence type="ECO:0000256" key="5">
    <source>
        <dbReference type="ARBA" id="ARBA00022741"/>
    </source>
</evidence>
<sequence length="315" mass="35014">MIELENLSVLYKNNTIVKDVNLTVKKGEKVGIVGESGSGKSITALSIVKLLPESFEIQGTVKVNDKNIYLLSEKELNKEIRWKTVSVIFQDPSSSLNPLLKVGDQIAEAITYHRETTGNMKKTVISLLKKAAIPDAEIKYESYPHQLSGGLKQRVIIAMAIACNPDFIIADEPTTALDKKTEKEIISLLNSLVNEKNTGLLFISHDFDVISKTTDRVYVMYAGYVMESGKTGDVLKNPYHPYTKGLIACIPKVEGKGKRKLPVLPGNVPDIKSRPSGCPFHPRCKRAKEICKKEIPEIEKINGREVRCFFPVINS</sequence>
<dbReference type="RefSeq" id="WP_076712720.1">
    <property type="nucleotide sequence ID" value="NZ_MOEN01000009.1"/>
</dbReference>
<dbReference type="GO" id="GO:0005524">
    <property type="term" value="F:ATP binding"/>
    <property type="evidence" value="ECO:0007669"/>
    <property type="project" value="UniProtKB-KW"/>
</dbReference>
<comment type="similarity">
    <text evidence="2">Belongs to the ABC transporter superfamily.</text>
</comment>
<dbReference type="PANTHER" id="PTHR43297:SF2">
    <property type="entry name" value="DIPEPTIDE TRANSPORT ATP-BINDING PROTEIN DPPD"/>
    <property type="match status" value="1"/>
</dbReference>
<dbReference type="InterPro" id="IPR003439">
    <property type="entry name" value="ABC_transporter-like_ATP-bd"/>
</dbReference>
<evidence type="ECO:0000256" key="1">
    <source>
        <dbReference type="ARBA" id="ARBA00004417"/>
    </source>
</evidence>
<dbReference type="InterPro" id="IPR003593">
    <property type="entry name" value="AAA+_ATPase"/>
</dbReference>
<dbReference type="Pfam" id="PF00005">
    <property type="entry name" value="ABC_tran"/>
    <property type="match status" value="1"/>
</dbReference>
<protein>
    <submittedName>
        <fullName evidence="9">Peptide ABC transporter ATP-binding protein</fullName>
    </submittedName>
</protein>
<evidence type="ECO:0000256" key="2">
    <source>
        <dbReference type="ARBA" id="ARBA00005417"/>
    </source>
</evidence>
<dbReference type="GO" id="GO:0005886">
    <property type="term" value="C:plasma membrane"/>
    <property type="evidence" value="ECO:0007669"/>
    <property type="project" value="UniProtKB-SubCell"/>
</dbReference>
<keyword evidence="7" id="KW-0472">Membrane</keyword>
<gene>
    <name evidence="9" type="ORF">BLW93_03450</name>
</gene>
<comment type="subcellular location">
    <subcellularLocation>
        <location evidence="1">Cell inner membrane</location>
        <topology evidence="1">Peripheral membrane protein</topology>
    </subcellularLocation>
</comment>
<dbReference type="Gene3D" id="3.40.50.300">
    <property type="entry name" value="P-loop containing nucleotide triphosphate hydrolases"/>
    <property type="match status" value="1"/>
</dbReference>
<dbReference type="NCBIfam" id="TIGR01727">
    <property type="entry name" value="oligo_HPY"/>
    <property type="match status" value="1"/>
</dbReference>
<evidence type="ECO:0000313" key="9">
    <source>
        <dbReference type="EMBL" id="OMH40742.1"/>
    </source>
</evidence>
<keyword evidence="10" id="KW-1185">Reference proteome</keyword>
<name>A0A1R1MLP6_9BACT</name>
<reference evidence="9 10" key="1">
    <citation type="submission" date="2016-10" db="EMBL/GenBank/DDBJ databases">
        <title>Genome sequence of a sulfur-reducing bacterium Desulfurobacterium indicum K6013.</title>
        <authorList>
            <person name="Cao J."/>
            <person name="Shao Z."/>
            <person name="Alain K."/>
            <person name="Jebbar M."/>
        </authorList>
    </citation>
    <scope>NUCLEOTIDE SEQUENCE [LARGE SCALE GENOMIC DNA]</scope>
    <source>
        <strain evidence="9 10">K6013</strain>
    </source>
</reference>
<feature type="domain" description="ABC transporter" evidence="8">
    <location>
        <begin position="2"/>
        <end position="247"/>
    </location>
</feature>